<dbReference type="EMBL" id="CATNWA010014348">
    <property type="protein sequence ID" value="CAI9570767.1"/>
    <property type="molecule type" value="Genomic_DNA"/>
</dbReference>
<gene>
    <name evidence="1" type="ORF">SPARVUS_LOCUS7144107</name>
</gene>
<comment type="caution">
    <text evidence="1">The sequence shown here is derived from an EMBL/GenBank/DDBJ whole genome shotgun (WGS) entry which is preliminary data.</text>
</comment>
<dbReference type="Proteomes" id="UP001162483">
    <property type="component" value="Unassembled WGS sequence"/>
</dbReference>
<name>A0ABN9DHZ4_9NEOB</name>
<sequence>MLTPFCPVSLVHCQCFFFFNTDHCIGFTGDVSDTKSVSTSVRMLATVPPPLLVKIKIRKILPFVNAITFT</sequence>
<reference evidence="1" key="1">
    <citation type="submission" date="2023-05" db="EMBL/GenBank/DDBJ databases">
        <authorList>
            <person name="Stuckert A."/>
        </authorList>
    </citation>
    <scope>NUCLEOTIDE SEQUENCE</scope>
</reference>
<protein>
    <recommendedName>
        <fullName evidence="3">Secreted protein</fullName>
    </recommendedName>
</protein>
<evidence type="ECO:0000313" key="1">
    <source>
        <dbReference type="EMBL" id="CAI9570767.1"/>
    </source>
</evidence>
<accession>A0ABN9DHZ4</accession>
<evidence type="ECO:0000313" key="2">
    <source>
        <dbReference type="Proteomes" id="UP001162483"/>
    </source>
</evidence>
<evidence type="ECO:0008006" key="3">
    <source>
        <dbReference type="Google" id="ProtNLM"/>
    </source>
</evidence>
<keyword evidence="2" id="KW-1185">Reference proteome</keyword>
<proteinExistence type="predicted"/>
<organism evidence="1 2">
    <name type="scientific">Staurois parvus</name>
    <dbReference type="NCBI Taxonomy" id="386267"/>
    <lineage>
        <taxon>Eukaryota</taxon>
        <taxon>Metazoa</taxon>
        <taxon>Chordata</taxon>
        <taxon>Craniata</taxon>
        <taxon>Vertebrata</taxon>
        <taxon>Euteleostomi</taxon>
        <taxon>Amphibia</taxon>
        <taxon>Batrachia</taxon>
        <taxon>Anura</taxon>
        <taxon>Neobatrachia</taxon>
        <taxon>Ranoidea</taxon>
        <taxon>Ranidae</taxon>
        <taxon>Staurois</taxon>
    </lineage>
</organism>